<dbReference type="Proteomes" id="UP001410795">
    <property type="component" value="Unassembled WGS sequence"/>
</dbReference>
<organism evidence="6 7">
    <name type="scientific">Microbacterium marinilacus</name>
    <dbReference type="NCBI Taxonomy" id="415209"/>
    <lineage>
        <taxon>Bacteria</taxon>
        <taxon>Bacillati</taxon>
        <taxon>Actinomycetota</taxon>
        <taxon>Actinomycetes</taxon>
        <taxon>Micrococcales</taxon>
        <taxon>Microbacteriaceae</taxon>
        <taxon>Microbacterium</taxon>
    </lineage>
</organism>
<keyword evidence="4" id="KW-0804">Transcription</keyword>
<keyword evidence="2" id="KW-0805">Transcription regulation</keyword>
<evidence type="ECO:0000256" key="1">
    <source>
        <dbReference type="ARBA" id="ARBA00010466"/>
    </source>
</evidence>
<evidence type="ECO:0000259" key="5">
    <source>
        <dbReference type="Pfam" id="PF04198"/>
    </source>
</evidence>
<comment type="similarity">
    <text evidence="1">Belongs to the SorC transcriptional regulatory family.</text>
</comment>
<accession>A0ABP7B4T1</accession>
<dbReference type="PANTHER" id="PTHR34294">
    <property type="entry name" value="TRANSCRIPTIONAL REGULATOR-RELATED"/>
    <property type="match status" value="1"/>
</dbReference>
<dbReference type="Gene3D" id="3.40.50.1360">
    <property type="match status" value="1"/>
</dbReference>
<dbReference type="EMBL" id="BAAAYV010000002">
    <property type="protein sequence ID" value="GAA3647631.1"/>
    <property type="molecule type" value="Genomic_DNA"/>
</dbReference>
<sequence>MSDSSDAGRRRIPGDRRADAARLAAQLYYLQDMTMASIADEMALSRSSVSRLLGYARETGIVDIRISESSANDGALEQEIRDRYHVTAHVVPMPGAVSEIDRLDRVAMTAARLLTQFVESNMMIGVAWGSTLGAVSRHLPTKELHGVTVVQLNGAGNMQTTGIEYASEILQRFGQAFSARVQQFPVPAFFDDPATREAMWRERSTRRVLEMQARMDLAVFGMGSPTADVPSRVYAGGYLDRADFRSLAEDHAVGDVATVFFRADGTWRDIRLNARTTGPGLDRLRRVPRRVGVAAGAHKVAALRAAMVGRLVTDVVVDDTLAWRLMTS</sequence>
<dbReference type="SUPFAM" id="SSF100950">
    <property type="entry name" value="NagB/RpiA/CoA transferase-like"/>
    <property type="match status" value="1"/>
</dbReference>
<dbReference type="Pfam" id="PF04198">
    <property type="entry name" value="Sugar-bind"/>
    <property type="match status" value="1"/>
</dbReference>
<dbReference type="InterPro" id="IPR037171">
    <property type="entry name" value="NagB/RpiA_transferase-like"/>
</dbReference>
<dbReference type="RefSeq" id="WP_221856644.1">
    <property type="nucleotide sequence ID" value="NZ_BAAAYV010000002.1"/>
</dbReference>
<keyword evidence="7" id="KW-1185">Reference proteome</keyword>
<comment type="caution">
    <text evidence="6">The sequence shown here is derived from an EMBL/GenBank/DDBJ whole genome shotgun (WGS) entry which is preliminary data.</text>
</comment>
<dbReference type="PANTHER" id="PTHR34294:SF1">
    <property type="entry name" value="TRANSCRIPTIONAL REGULATOR LSRR"/>
    <property type="match status" value="1"/>
</dbReference>
<name>A0ABP7B4T1_9MICO</name>
<proteinExistence type="inferred from homology"/>
<evidence type="ECO:0000313" key="6">
    <source>
        <dbReference type="EMBL" id="GAA3647631.1"/>
    </source>
</evidence>
<dbReference type="InterPro" id="IPR051054">
    <property type="entry name" value="SorC_transcr_regulators"/>
</dbReference>
<evidence type="ECO:0000256" key="4">
    <source>
        <dbReference type="ARBA" id="ARBA00023163"/>
    </source>
</evidence>
<keyword evidence="3" id="KW-0238">DNA-binding</keyword>
<feature type="domain" description="Sugar-binding" evidence="5">
    <location>
        <begin position="75"/>
        <end position="326"/>
    </location>
</feature>
<gene>
    <name evidence="6" type="ORF">GCM10022202_03840</name>
</gene>
<dbReference type="InterPro" id="IPR036388">
    <property type="entry name" value="WH-like_DNA-bd_sf"/>
</dbReference>
<reference evidence="7" key="1">
    <citation type="journal article" date="2019" name="Int. J. Syst. Evol. Microbiol.">
        <title>The Global Catalogue of Microorganisms (GCM) 10K type strain sequencing project: providing services to taxonomists for standard genome sequencing and annotation.</title>
        <authorList>
            <consortium name="The Broad Institute Genomics Platform"/>
            <consortium name="The Broad Institute Genome Sequencing Center for Infectious Disease"/>
            <person name="Wu L."/>
            <person name="Ma J."/>
        </authorList>
    </citation>
    <scope>NUCLEOTIDE SEQUENCE [LARGE SCALE GENOMIC DNA]</scope>
    <source>
        <strain evidence="7">JCM 16546</strain>
    </source>
</reference>
<dbReference type="InterPro" id="IPR007324">
    <property type="entry name" value="Sugar-bd_dom_put"/>
</dbReference>
<evidence type="ECO:0000256" key="2">
    <source>
        <dbReference type="ARBA" id="ARBA00023015"/>
    </source>
</evidence>
<evidence type="ECO:0000313" key="7">
    <source>
        <dbReference type="Proteomes" id="UP001410795"/>
    </source>
</evidence>
<dbReference type="Gene3D" id="1.10.10.10">
    <property type="entry name" value="Winged helix-like DNA-binding domain superfamily/Winged helix DNA-binding domain"/>
    <property type="match status" value="1"/>
</dbReference>
<protein>
    <submittedName>
        <fullName evidence="6">Sugar-binding transcriptional regulator</fullName>
    </submittedName>
</protein>
<evidence type="ECO:0000256" key="3">
    <source>
        <dbReference type="ARBA" id="ARBA00023125"/>
    </source>
</evidence>